<dbReference type="HAMAP" id="MF_00113">
    <property type="entry name" value="QueA"/>
    <property type="match status" value="1"/>
</dbReference>
<dbReference type="Gene3D" id="3.40.1780.10">
    <property type="entry name" value="QueA-like"/>
    <property type="match status" value="1"/>
</dbReference>
<keyword evidence="1 5" id="KW-0963">Cytoplasm</keyword>
<dbReference type="InterPro" id="IPR042118">
    <property type="entry name" value="QueA_dom1"/>
</dbReference>
<dbReference type="EC" id="2.4.99.17" evidence="5"/>
<dbReference type="UniPathway" id="UPA00392"/>
<dbReference type="NCBIfam" id="NF001140">
    <property type="entry name" value="PRK00147.1"/>
    <property type="match status" value="1"/>
</dbReference>
<keyword evidence="3 5" id="KW-0949">S-adenosyl-L-methionine</keyword>
<evidence type="ECO:0000313" key="7">
    <source>
        <dbReference type="Proteomes" id="UP000317835"/>
    </source>
</evidence>
<evidence type="ECO:0000256" key="4">
    <source>
        <dbReference type="ARBA" id="ARBA00022785"/>
    </source>
</evidence>
<dbReference type="PANTHER" id="PTHR30307">
    <property type="entry name" value="S-ADENOSYLMETHIONINE:TRNA RIBOSYLTRANSFERASE-ISOMERASE"/>
    <property type="match status" value="1"/>
</dbReference>
<dbReference type="InterPro" id="IPR036100">
    <property type="entry name" value="QueA_sf"/>
</dbReference>
<dbReference type="SUPFAM" id="SSF111337">
    <property type="entry name" value="QueA-like"/>
    <property type="match status" value="1"/>
</dbReference>
<keyword evidence="4 5" id="KW-0671">Queuosine biosynthesis</keyword>
<dbReference type="RefSeq" id="WP_145270317.1">
    <property type="nucleotide sequence ID" value="NZ_CP036426.1"/>
</dbReference>
<comment type="subunit">
    <text evidence="5">Monomer.</text>
</comment>
<sequence length="345" mass="38154">MRTEDFDFHLPDDLIAQHPNDRRDRSRLMVVRRDTGAIEHRVFDELPGLLRAGDLLVRNDSRVVPARLLGRREETGGRWEGLYLSERPGGAWELMAQTRGRPQPGEAIVLDGGLRLELVERLGGGHWLARPLDPRPSLELLDAFGHVPLPPYIYRDGGGDDPTDRERYQTVYARSPGSVAAPTAGLHFTPEVFDRLDERGVGVADVTLHVGPGTFRPIKADRIEDHQLHAEWAALTPDVAGRLNSARPSGGRVVAVGTTATRVLETCVDPSGTFRPFTGQTSIYLRPGVPVRGVDALVTNFHLPRSSLLVLVSALAGVDLVREAYAEAVRRRYRFYSFGDAMLIL</sequence>
<keyword evidence="6" id="KW-0413">Isomerase</keyword>
<dbReference type="InterPro" id="IPR003699">
    <property type="entry name" value="QueA"/>
</dbReference>
<dbReference type="GO" id="GO:0051075">
    <property type="term" value="F:S-adenosylmethionine:tRNA ribosyltransferase-isomerase activity"/>
    <property type="evidence" value="ECO:0007669"/>
    <property type="project" value="UniProtKB-EC"/>
</dbReference>
<evidence type="ECO:0000313" key="6">
    <source>
        <dbReference type="EMBL" id="QDV35015.1"/>
    </source>
</evidence>
<keyword evidence="7" id="KW-1185">Reference proteome</keyword>
<evidence type="ECO:0000256" key="5">
    <source>
        <dbReference type="HAMAP-Rule" id="MF_00113"/>
    </source>
</evidence>
<dbReference type="OrthoDB" id="9805933at2"/>
<dbReference type="InterPro" id="IPR042119">
    <property type="entry name" value="QueA_dom2"/>
</dbReference>
<reference evidence="6 7" key="1">
    <citation type="submission" date="2019-02" db="EMBL/GenBank/DDBJ databases">
        <title>Deep-cultivation of Planctomycetes and their phenomic and genomic characterization uncovers novel biology.</title>
        <authorList>
            <person name="Wiegand S."/>
            <person name="Jogler M."/>
            <person name="Boedeker C."/>
            <person name="Pinto D."/>
            <person name="Vollmers J."/>
            <person name="Rivas-Marin E."/>
            <person name="Kohn T."/>
            <person name="Peeters S.H."/>
            <person name="Heuer A."/>
            <person name="Rast P."/>
            <person name="Oberbeckmann S."/>
            <person name="Bunk B."/>
            <person name="Jeske O."/>
            <person name="Meyerdierks A."/>
            <person name="Storesund J.E."/>
            <person name="Kallscheuer N."/>
            <person name="Luecker S."/>
            <person name="Lage O.M."/>
            <person name="Pohl T."/>
            <person name="Merkel B.J."/>
            <person name="Hornburger P."/>
            <person name="Mueller R.-W."/>
            <person name="Bruemmer F."/>
            <person name="Labrenz M."/>
            <person name="Spormann A.M."/>
            <person name="Op den Camp H."/>
            <person name="Overmann J."/>
            <person name="Amann R."/>
            <person name="Jetten M.S.M."/>
            <person name="Mascher T."/>
            <person name="Medema M.H."/>
            <person name="Devos D.P."/>
            <person name="Kaster A.-K."/>
            <person name="Ovreas L."/>
            <person name="Rohde M."/>
            <person name="Galperin M.Y."/>
            <person name="Jogler C."/>
        </authorList>
    </citation>
    <scope>NUCLEOTIDE SEQUENCE [LARGE SCALE GENOMIC DNA]</scope>
    <source>
        <strain evidence="6 7">ElP</strain>
    </source>
</reference>
<gene>
    <name evidence="5 6" type="primary">queA</name>
    <name evidence="6" type="ORF">ElP_29120</name>
</gene>
<dbReference type="KEGG" id="tpla:ElP_29120"/>
<evidence type="ECO:0000256" key="3">
    <source>
        <dbReference type="ARBA" id="ARBA00022691"/>
    </source>
</evidence>
<evidence type="ECO:0000256" key="2">
    <source>
        <dbReference type="ARBA" id="ARBA00022679"/>
    </source>
</evidence>
<dbReference type="PANTHER" id="PTHR30307:SF0">
    <property type="entry name" value="S-ADENOSYLMETHIONINE:TRNA RIBOSYLTRANSFERASE-ISOMERASE"/>
    <property type="match status" value="1"/>
</dbReference>
<name>A0A518H2F6_9BACT</name>
<dbReference type="Pfam" id="PF02547">
    <property type="entry name" value="Queuosine_synth"/>
    <property type="match status" value="1"/>
</dbReference>
<evidence type="ECO:0000256" key="1">
    <source>
        <dbReference type="ARBA" id="ARBA00022490"/>
    </source>
</evidence>
<comment type="pathway">
    <text evidence="5">tRNA modification; tRNA-queuosine biosynthesis.</text>
</comment>
<proteinExistence type="inferred from homology"/>
<dbReference type="GO" id="GO:0005737">
    <property type="term" value="C:cytoplasm"/>
    <property type="evidence" value="ECO:0007669"/>
    <property type="project" value="UniProtKB-SubCell"/>
</dbReference>
<dbReference type="NCBIfam" id="TIGR00113">
    <property type="entry name" value="queA"/>
    <property type="match status" value="1"/>
</dbReference>
<dbReference type="GO" id="GO:0008616">
    <property type="term" value="P:tRNA queuosine(34) biosynthetic process"/>
    <property type="evidence" value="ECO:0007669"/>
    <property type="project" value="UniProtKB-UniRule"/>
</dbReference>
<comment type="subcellular location">
    <subcellularLocation>
        <location evidence="5">Cytoplasm</location>
    </subcellularLocation>
</comment>
<comment type="similarity">
    <text evidence="5">Belongs to the QueA family.</text>
</comment>
<comment type="function">
    <text evidence="5">Transfers and isomerizes the ribose moiety from AdoMet to the 7-aminomethyl group of 7-deazaguanine (preQ1-tRNA) to give epoxyqueuosine (oQ-tRNA).</text>
</comment>
<organism evidence="6 7">
    <name type="scientific">Tautonia plasticadhaerens</name>
    <dbReference type="NCBI Taxonomy" id="2527974"/>
    <lineage>
        <taxon>Bacteria</taxon>
        <taxon>Pseudomonadati</taxon>
        <taxon>Planctomycetota</taxon>
        <taxon>Planctomycetia</taxon>
        <taxon>Isosphaerales</taxon>
        <taxon>Isosphaeraceae</taxon>
        <taxon>Tautonia</taxon>
    </lineage>
</organism>
<comment type="catalytic activity">
    <reaction evidence="5">
        <text>7-aminomethyl-7-carbaguanosine(34) in tRNA + S-adenosyl-L-methionine = epoxyqueuosine(34) in tRNA + adenine + L-methionine + 2 H(+)</text>
        <dbReference type="Rhea" id="RHEA:32155"/>
        <dbReference type="Rhea" id="RHEA-COMP:10342"/>
        <dbReference type="Rhea" id="RHEA-COMP:18582"/>
        <dbReference type="ChEBI" id="CHEBI:15378"/>
        <dbReference type="ChEBI" id="CHEBI:16708"/>
        <dbReference type="ChEBI" id="CHEBI:57844"/>
        <dbReference type="ChEBI" id="CHEBI:59789"/>
        <dbReference type="ChEBI" id="CHEBI:82833"/>
        <dbReference type="ChEBI" id="CHEBI:194443"/>
        <dbReference type="EC" id="2.4.99.17"/>
    </reaction>
</comment>
<accession>A0A518H2F6</accession>
<keyword evidence="2 5" id="KW-0808">Transferase</keyword>
<dbReference type="Gene3D" id="2.40.10.240">
    <property type="entry name" value="QueA-like"/>
    <property type="match status" value="1"/>
</dbReference>
<keyword evidence="6" id="KW-0328">Glycosyltransferase</keyword>
<dbReference type="AlphaFoldDB" id="A0A518H2F6"/>
<dbReference type="EMBL" id="CP036426">
    <property type="protein sequence ID" value="QDV35015.1"/>
    <property type="molecule type" value="Genomic_DNA"/>
</dbReference>
<dbReference type="Proteomes" id="UP000317835">
    <property type="component" value="Chromosome"/>
</dbReference>
<protein>
    <recommendedName>
        <fullName evidence="5">S-adenosylmethionine:tRNA ribosyltransferase-isomerase</fullName>
        <ecNumber evidence="5">2.4.99.17</ecNumber>
    </recommendedName>
    <alternativeName>
        <fullName evidence="5">Queuosine biosynthesis protein QueA</fullName>
    </alternativeName>
</protein>